<dbReference type="Proteomes" id="UP001184614">
    <property type="component" value="Unassembled WGS sequence"/>
</dbReference>
<name>A0ABU1M7I6_9HYPH</name>
<accession>A0ABU1M7I6</accession>
<dbReference type="RefSeq" id="WP_310011438.1">
    <property type="nucleotide sequence ID" value="NZ_JAVDQT010000002.1"/>
</dbReference>
<reference evidence="1 2" key="1">
    <citation type="submission" date="2023-07" db="EMBL/GenBank/DDBJ databases">
        <title>Sorghum-associated microbial communities from plants grown in Nebraska, USA.</title>
        <authorList>
            <person name="Schachtman D."/>
        </authorList>
    </citation>
    <scope>NUCLEOTIDE SEQUENCE [LARGE SCALE GENOMIC DNA]</scope>
    <source>
        <strain evidence="1 2">DS1730</strain>
    </source>
</reference>
<protein>
    <submittedName>
        <fullName evidence="1">Uncharacterized protein</fullName>
    </submittedName>
</protein>
<keyword evidence="2" id="KW-1185">Reference proteome</keyword>
<comment type="caution">
    <text evidence="1">The sequence shown here is derived from an EMBL/GenBank/DDBJ whole genome shotgun (WGS) entry which is preliminary data.</text>
</comment>
<evidence type="ECO:0000313" key="2">
    <source>
        <dbReference type="Proteomes" id="UP001184614"/>
    </source>
</evidence>
<dbReference type="EMBL" id="JAVDQT010000002">
    <property type="protein sequence ID" value="MDR6432008.1"/>
    <property type="molecule type" value="Genomic_DNA"/>
</dbReference>
<gene>
    <name evidence="1" type="ORF">J2782_001743</name>
</gene>
<evidence type="ECO:0000313" key="1">
    <source>
        <dbReference type="EMBL" id="MDR6432008.1"/>
    </source>
</evidence>
<sequence length="102" mass="11370">MADTTFTPGPWEAFNRDTYQSIFAKGYERTICVVESYSKGFGPDRDERDANAHLIAAAPELYEALYRLVRDCEIAGLQEQAGFDCWIIMANKALAKARGEAA</sequence>
<organism evidence="1 2">
    <name type="scientific">Brucella pseudogrignonensis</name>
    <dbReference type="NCBI Taxonomy" id="419475"/>
    <lineage>
        <taxon>Bacteria</taxon>
        <taxon>Pseudomonadati</taxon>
        <taxon>Pseudomonadota</taxon>
        <taxon>Alphaproteobacteria</taxon>
        <taxon>Hyphomicrobiales</taxon>
        <taxon>Brucellaceae</taxon>
        <taxon>Brucella/Ochrobactrum group</taxon>
        <taxon>Brucella</taxon>
    </lineage>
</organism>
<proteinExistence type="predicted"/>